<organism evidence="1">
    <name type="scientific">marine sediment metagenome</name>
    <dbReference type="NCBI Taxonomy" id="412755"/>
    <lineage>
        <taxon>unclassified sequences</taxon>
        <taxon>metagenomes</taxon>
        <taxon>ecological metagenomes</taxon>
    </lineage>
</organism>
<dbReference type="EMBL" id="LAZR01005153">
    <property type="protein sequence ID" value="KKN02406.1"/>
    <property type="molecule type" value="Genomic_DNA"/>
</dbReference>
<name>A0A0F9PMY5_9ZZZZ</name>
<proteinExistence type="predicted"/>
<reference evidence="1" key="1">
    <citation type="journal article" date="2015" name="Nature">
        <title>Complex archaea that bridge the gap between prokaryotes and eukaryotes.</title>
        <authorList>
            <person name="Spang A."/>
            <person name="Saw J.H."/>
            <person name="Jorgensen S.L."/>
            <person name="Zaremba-Niedzwiedzka K."/>
            <person name="Martijn J."/>
            <person name="Lind A.E."/>
            <person name="van Eijk R."/>
            <person name="Schleper C."/>
            <person name="Guy L."/>
            <person name="Ettema T.J."/>
        </authorList>
    </citation>
    <scope>NUCLEOTIDE SEQUENCE</scope>
</reference>
<evidence type="ECO:0000313" key="1">
    <source>
        <dbReference type="EMBL" id="KKN02406.1"/>
    </source>
</evidence>
<protein>
    <submittedName>
        <fullName evidence="1">Uncharacterized protein</fullName>
    </submittedName>
</protein>
<dbReference type="AlphaFoldDB" id="A0A0F9PMY5"/>
<accession>A0A0F9PMY5</accession>
<gene>
    <name evidence="1" type="ORF">LCGC14_1118080</name>
</gene>
<comment type="caution">
    <text evidence="1">The sequence shown here is derived from an EMBL/GenBank/DDBJ whole genome shotgun (WGS) entry which is preliminary data.</text>
</comment>
<sequence length="63" mass="7777">MRIYFAAVDHLGIVEKIRRERAVFKPLFSYYDLSDQCKIPFRKEVYKWLMENENLFCWRSGRI</sequence>